<evidence type="ECO:0000256" key="3">
    <source>
        <dbReference type="ARBA" id="ARBA00023004"/>
    </source>
</evidence>
<dbReference type="GO" id="GO:0009055">
    <property type="term" value="F:electron transfer activity"/>
    <property type="evidence" value="ECO:0007669"/>
    <property type="project" value="InterPro"/>
</dbReference>
<dbReference type="NCBIfam" id="TIGR03872">
    <property type="entry name" value="cytochrome_MoxG"/>
    <property type="match status" value="1"/>
</dbReference>
<evidence type="ECO:0000256" key="1">
    <source>
        <dbReference type="ARBA" id="ARBA00022617"/>
    </source>
</evidence>
<feature type="binding site" description="covalent" evidence="4">
    <location>
        <position position="92"/>
    </location>
    <ligand>
        <name>heme c</name>
        <dbReference type="ChEBI" id="CHEBI:61717"/>
    </ligand>
</feature>
<organism evidence="8 9">
    <name type="scientific">Methylophaga lonarensis MPL</name>
    <dbReference type="NCBI Taxonomy" id="1286106"/>
    <lineage>
        <taxon>Bacteria</taxon>
        <taxon>Pseudomonadati</taxon>
        <taxon>Pseudomonadota</taxon>
        <taxon>Gammaproteobacteria</taxon>
        <taxon>Thiotrichales</taxon>
        <taxon>Piscirickettsiaceae</taxon>
        <taxon>Methylophaga</taxon>
    </lineage>
</organism>
<dbReference type="PANTHER" id="PTHR33751:SF1">
    <property type="entry name" value="CBB3-TYPE CYTOCHROME C OXIDASE SUBUNIT FIXP"/>
    <property type="match status" value="1"/>
</dbReference>
<feature type="domain" description="Cytochrome c" evidence="7">
    <location>
        <begin position="76"/>
        <end position="156"/>
    </location>
</feature>
<feature type="signal peptide" evidence="6">
    <location>
        <begin position="1"/>
        <end position="33"/>
    </location>
</feature>
<evidence type="ECO:0000256" key="6">
    <source>
        <dbReference type="SAM" id="SignalP"/>
    </source>
</evidence>
<accession>M7NX68</accession>
<proteinExistence type="predicted"/>
<dbReference type="Proteomes" id="UP000012019">
    <property type="component" value="Unassembled WGS sequence"/>
</dbReference>
<evidence type="ECO:0000256" key="4">
    <source>
        <dbReference type="PIRSR" id="PIRSR000008-1"/>
    </source>
</evidence>
<dbReference type="PIRSF" id="PIRSF000008">
    <property type="entry name" value="Cytochrome_c551i"/>
    <property type="match status" value="1"/>
</dbReference>
<dbReference type="AlphaFoldDB" id="M7NX68"/>
<dbReference type="InterPro" id="IPR050597">
    <property type="entry name" value="Cytochrome_c_Oxidase_Subunit"/>
</dbReference>
<keyword evidence="9" id="KW-1185">Reference proteome</keyword>
<dbReference type="EMBL" id="APHR01000089">
    <property type="protein sequence ID" value="EMR11882.1"/>
    <property type="molecule type" value="Genomic_DNA"/>
</dbReference>
<evidence type="ECO:0000313" key="8">
    <source>
        <dbReference type="EMBL" id="EMR11882.1"/>
    </source>
</evidence>
<evidence type="ECO:0000313" key="9">
    <source>
        <dbReference type="Proteomes" id="UP000012019"/>
    </source>
</evidence>
<keyword evidence="1 4" id="KW-0349">Heme</keyword>
<dbReference type="PATRIC" id="fig|1286106.3.peg.2637"/>
<keyword evidence="3 5" id="KW-0408">Iron</keyword>
<dbReference type="Gene3D" id="1.10.760.10">
    <property type="entry name" value="Cytochrome c-like domain"/>
    <property type="match status" value="1"/>
</dbReference>
<feature type="chain" id="PRO_5004082535" evidence="6">
    <location>
        <begin position="34"/>
        <end position="196"/>
    </location>
</feature>
<feature type="binding site" description="axial binding residue" evidence="5">
    <location>
        <position position="93"/>
    </location>
    <ligand>
        <name>heme c</name>
        <dbReference type="ChEBI" id="CHEBI:61717"/>
    </ligand>
    <ligandPart>
        <name>Fe</name>
        <dbReference type="ChEBI" id="CHEBI:18248"/>
    </ligandPart>
</feature>
<dbReference type="GO" id="GO:0020037">
    <property type="term" value="F:heme binding"/>
    <property type="evidence" value="ECO:0007669"/>
    <property type="project" value="InterPro"/>
</dbReference>
<gene>
    <name evidence="8" type="ORF">MPL1_13222</name>
</gene>
<dbReference type="InterPro" id="IPR036909">
    <property type="entry name" value="Cyt_c-like_dom_sf"/>
</dbReference>
<dbReference type="eggNOG" id="COG2010">
    <property type="taxonomic scope" value="Bacteria"/>
</dbReference>
<dbReference type="SUPFAM" id="SSF46626">
    <property type="entry name" value="Cytochrome c"/>
    <property type="match status" value="1"/>
</dbReference>
<dbReference type="STRING" id="1286106.MPL1_13222"/>
<dbReference type="PROSITE" id="PS51007">
    <property type="entry name" value="CYTC"/>
    <property type="match status" value="1"/>
</dbReference>
<name>M7NX68_9GAMM</name>
<dbReference type="GO" id="GO:0042597">
    <property type="term" value="C:periplasmic space"/>
    <property type="evidence" value="ECO:0007669"/>
    <property type="project" value="InterPro"/>
</dbReference>
<comment type="PTM">
    <text evidence="4">Binds 1 heme c group covalently per subunit.</text>
</comment>
<keyword evidence="6" id="KW-0732">Signal</keyword>
<dbReference type="Pfam" id="PF13442">
    <property type="entry name" value="Cytochrome_CBB3"/>
    <property type="match status" value="1"/>
</dbReference>
<dbReference type="OrthoDB" id="9811281at2"/>
<comment type="caution">
    <text evidence="8">The sequence shown here is derived from an EMBL/GenBank/DDBJ whole genome shotgun (WGS) entry which is preliminary data.</text>
</comment>
<keyword evidence="2 5" id="KW-0479">Metal-binding</keyword>
<dbReference type="GO" id="GO:0005506">
    <property type="term" value="F:iron ion binding"/>
    <property type="evidence" value="ECO:0007669"/>
    <property type="project" value="InterPro"/>
</dbReference>
<dbReference type="InterPro" id="IPR009056">
    <property type="entry name" value="Cyt_c-like_dom"/>
</dbReference>
<evidence type="ECO:0000256" key="2">
    <source>
        <dbReference type="ARBA" id="ARBA00022723"/>
    </source>
</evidence>
<dbReference type="PANTHER" id="PTHR33751">
    <property type="entry name" value="CBB3-TYPE CYTOCHROME C OXIDASE SUBUNIT FIXP"/>
    <property type="match status" value="1"/>
</dbReference>
<dbReference type="InterPro" id="IPR009153">
    <property type="entry name" value="Cyt_cL"/>
</dbReference>
<evidence type="ECO:0000259" key="7">
    <source>
        <dbReference type="PROSITE" id="PS51007"/>
    </source>
</evidence>
<dbReference type="RefSeq" id="WP_009727578.1">
    <property type="nucleotide sequence ID" value="NZ_APHR01000089.1"/>
</dbReference>
<protein>
    <submittedName>
        <fullName evidence="8">Cytochrome c class I</fullName>
    </submittedName>
</protein>
<feature type="binding site" description="covalent" evidence="4">
    <location>
        <position position="89"/>
    </location>
    <ligand>
        <name>heme c</name>
        <dbReference type="ChEBI" id="CHEBI:61717"/>
    </ligand>
</feature>
<reference evidence="8 9" key="1">
    <citation type="journal article" date="2013" name="Genome Announc.">
        <title>Draft Genome Sequence of Methylophaga lonarensis MPLT, a Haloalkaliphilic (Non-Methane-Utilizing) Methylotroph.</title>
        <authorList>
            <person name="Shetty S.A."/>
            <person name="Marathe N.P."/>
            <person name="Munot H."/>
            <person name="Antony C.P."/>
            <person name="Dhotre D.P."/>
            <person name="Murrell J.C."/>
            <person name="Shouche Y.S."/>
        </authorList>
    </citation>
    <scope>NUCLEOTIDE SEQUENCE [LARGE SCALE GENOMIC DNA]</scope>
    <source>
        <strain evidence="8 9">MPL</strain>
    </source>
</reference>
<sequence>MRNTSRYNLKTAVCLLALTAASGAMLMPSTADAQVTFRNINSGAVIDFSFGKKGEETEAVKHFMATAENLYNNDEDAIRIGEDLFMTACSGCHGHHAEGKLGPALGDTYWTYPSGRTDKGFFEIIYDGARAMMGPQRNQLTKDEILKVMAWVRSIYWGDAEQALWLTEEERENFTPAPMPEEFAEALKEFEKRQNR</sequence>
<evidence type="ECO:0000256" key="5">
    <source>
        <dbReference type="PIRSR" id="PIRSR000008-2"/>
    </source>
</evidence>